<organism evidence="1 2">
    <name type="scientific">Helicobacter pullorum</name>
    <dbReference type="NCBI Taxonomy" id="35818"/>
    <lineage>
        <taxon>Bacteria</taxon>
        <taxon>Pseudomonadati</taxon>
        <taxon>Campylobacterota</taxon>
        <taxon>Epsilonproteobacteria</taxon>
        <taxon>Campylobacterales</taxon>
        <taxon>Helicobacteraceae</taxon>
        <taxon>Helicobacter</taxon>
    </lineage>
</organism>
<comment type="caution">
    <text evidence="1">The sequence shown here is derived from an EMBL/GenBank/DDBJ whole genome shotgun (WGS) entry which is preliminary data.</text>
</comment>
<reference evidence="1 2" key="1">
    <citation type="submission" date="2014-06" db="EMBL/GenBank/DDBJ databases">
        <title>Helicobacter pullorum isolates in fresh chicken meat - phenotypic and genotypic features.</title>
        <authorList>
            <person name="Borges V."/>
            <person name="Santos A."/>
            <person name="Correia C.B."/>
            <person name="Saraiva M."/>
            <person name="Menard A."/>
            <person name="Vieira L."/>
            <person name="Sampaio D.A."/>
            <person name="Gomes J.P."/>
            <person name="Oleastro M."/>
        </authorList>
    </citation>
    <scope>NUCLEOTIDE SEQUENCE [LARGE SCALE GENOMIC DNA]</scope>
    <source>
        <strain evidence="1 2">229334/12</strain>
    </source>
</reference>
<sequence length="98" mass="11559">MGYRAYCLKEYEVEYDTCLGFNYDFEGCLDFLKSYGLEIYFDDSSESWLKVKTEELLALDIDSLKASDEDKRRLQALQDIAYDSNYARKGGYVRVEWL</sequence>
<evidence type="ECO:0000313" key="1">
    <source>
        <dbReference type="EMBL" id="KPH55436.1"/>
    </source>
</evidence>
<dbReference type="EMBL" id="JNOC01000043">
    <property type="protein sequence ID" value="KPH55436.1"/>
    <property type="molecule type" value="Genomic_DNA"/>
</dbReference>
<dbReference type="Proteomes" id="UP000037997">
    <property type="component" value="Unassembled WGS sequence"/>
</dbReference>
<proteinExistence type="predicted"/>
<protein>
    <submittedName>
        <fullName evidence="1">Uncharacterized protein</fullName>
    </submittedName>
</protein>
<dbReference type="AlphaFoldDB" id="A0A0N1EKD1"/>
<gene>
    <name evidence="1" type="ORF">HPU229334_08280</name>
</gene>
<dbReference type="RefSeq" id="WP_005022177.1">
    <property type="nucleotide sequence ID" value="NZ_CABKNZ010000042.1"/>
</dbReference>
<dbReference type="PATRIC" id="fig|35818.11.peg.1638"/>
<evidence type="ECO:0000313" key="2">
    <source>
        <dbReference type="Proteomes" id="UP000037997"/>
    </source>
</evidence>
<accession>A0A0N1EKD1</accession>
<name>A0A0N1EKD1_9HELI</name>